<feature type="non-terminal residue" evidence="1">
    <location>
        <position position="1"/>
    </location>
</feature>
<name>A0A6A5TJ45_9PLEO</name>
<dbReference type="AlphaFoldDB" id="A0A6A5TJ45"/>
<organism evidence="1 2">
    <name type="scientific">Byssothecium circinans</name>
    <dbReference type="NCBI Taxonomy" id="147558"/>
    <lineage>
        <taxon>Eukaryota</taxon>
        <taxon>Fungi</taxon>
        <taxon>Dikarya</taxon>
        <taxon>Ascomycota</taxon>
        <taxon>Pezizomycotina</taxon>
        <taxon>Dothideomycetes</taxon>
        <taxon>Pleosporomycetidae</taxon>
        <taxon>Pleosporales</taxon>
        <taxon>Massarineae</taxon>
        <taxon>Massarinaceae</taxon>
        <taxon>Byssothecium</taxon>
    </lineage>
</organism>
<dbReference type="EMBL" id="ML977008">
    <property type="protein sequence ID" value="KAF1952735.1"/>
    <property type="molecule type" value="Genomic_DNA"/>
</dbReference>
<protein>
    <submittedName>
        <fullName evidence="1">Uncharacterized protein</fullName>
    </submittedName>
</protein>
<reference evidence="1" key="1">
    <citation type="journal article" date="2020" name="Stud. Mycol.">
        <title>101 Dothideomycetes genomes: a test case for predicting lifestyles and emergence of pathogens.</title>
        <authorList>
            <person name="Haridas S."/>
            <person name="Albert R."/>
            <person name="Binder M."/>
            <person name="Bloem J."/>
            <person name="Labutti K."/>
            <person name="Salamov A."/>
            <person name="Andreopoulos B."/>
            <person name="Baker S."/>
            <person name="Barry K."/>
            <person name="Bills G."/>
            <person name="Bluhm B."/>
            <person name="Cannon C."/>
            <person name="Castanera R."/>
            <person name="Culley D."/>
            <person name="Daum C."/>
            <person name="Ezra D."/>
            <person name="Gonzalez J."/>
            <person name="Henrissat B."/>
            <person name="Kuo A."/>
            <person name="Liang C."/>
            <person name="Lipzen A."/>
            <person name="Lutzoni F."/>
            <person name="Magnuson J."/>
            <person name="Mondo S."/>
            <person name="Nolan M."/>
            <person name="Ohm R."/>
            <person name="Pangilinan J."/>
            <person name="Park H.-J."/>
            <person name="Ramirez L."/>
            <person name="Alfaro M."/>
            <person name="Sun H."/>
            <person name="Tritt A."/>
            <person name="Yoshinaga Y."/>
            <person name="Zwiers L.-H."/>
            <person name="Turgeon B."/>
            <person name="Goodwin S."/>
            <person name="Spatafora J."/>
            <person name="Crous P."/>
            <person name="Grigoriev I."/>
        </authorList>
    </citation>
    <scope>NUCLEOTIDE SEQUENCE</scope>
    <source>
        <strain evidence="1">CBS 675.92</strain>
    </source>
</reference>
<dbReference type="Proteomes" id="UP000800035">
    <property type="component" value="Unassembled WGS sequence"/>
</dbReference>
<sequence>DIPSRQDRELTEQLEEQRGLKGSTYLILRFSYGAKTYYSIVARCALNINLPLLKLLGISCFYLTFTFNYKDQLIARDLGSLYGTRVMYNKEEGEQRSNFNYLLQGPRILGNKLLVLNIIGNV</sequence>
<proteinExistence type="predicted"/>
<evidence type="ECO:0000313" key="2">
    <source>
        <dbReference type="Proteomes" id="UP000800035"/>
    </source>
</evidence>
<dbReference type="OrthoDB" id="10252171at2759"/>
<keyword evidence="2" id="KW-1185">Reference proteome</keyword>
<evidence type="ECO:0000313" key="1">
    <source>
        <dbReference type="EMBL" id="KAF1952735.1"/>
    </source>
</evidence>
<accession>A0A6A5TJ45</accession>
<gene>
    <name evidence="1" type="ORF">CC80DRAFT_421670</name>
</gene>